<evidence type="ECO:0000313" key="2">
    <source>
        <dbReference type="Proteomes" id="UP000190973"/>
    </source>
</evidence>
<organism evidence="1 2">
    <name type="scientific">Clostridium beijerinckii</name>
    <name type="common">Clostridium MP</name>
    <dbReference type="NCBI Taxonomy" id="1520"/>
    <lineage>
        <taxon>Bacteria</taxon>
        <taxon>Bacillati</taxon>
        <taxon>Bacillota</taxon>
        <taxon>Clostridia</taxon>
        <taxon>Eubacteriales</taxon>
        <taxon>Clostridiaceae</taxon>
        <taxon>Clostridium</taxon>
    </lineage>
</organism>
<accession>A0A1S8RYN7</accession>
<proteinExistence type="predicted"/>
<protein>
    <recommendedName>
        <fullName evidence="3">SRPBCC domain-containing protein</fullName>
    </recommendedName>
</protein>
<dbReference type="Proteomes" id="UP000190973">
    <property type="component" value="Unassembled WGS sequence"/>
</dbReference>
<sequence>MEKHNHNLNIHYSSPDYIWDKLAELYSGMPGWSGFIDGITYWYAQDNDKRRINASVEPSGLQFYAEMQQEEWDEWFELFKNKGSATLGFEIGEPEDGFEFHIYG</sequence>
<dbReference type="AlphaFoldDB" id="A0A1S8RYN7"/>
<reference evidence="1 2" key="1">
    <citation type="submission" date="2016-05" db="EMBL/GenBank/DDBJ databases">
        <title>Microbial solvent formation.</title>
        <authorList>
            <person name="Poehlein A."/>
            <person name="Montoya Solano J.D."/>
            <person name="Flitsch S."/>
            <person name="Krabben P."/>
            <person name="Duerre P."/>
            <person name="Daniel R."/>
        </authorList>
    </citation>
    <scope>NUCLEOTIDE SEQUENCE [LARGE SCALE GENOMIC DNA]</scope>
    <source>
        <strain evidence="1 2">DSM 53</strain>
    </source>
</reference>
<evidence type="ECO:0008006" key="3">
    <source>
        <dbReference type="Google" id="ProtNLM"/>
    </source>
</evidence>
<dbReference type="EMBL" id="LZZI01000104">
    <property type="protein sequence ID" value="OOM58316.1"/>
    <property type="molecule type" value="Genomic_DNA"/>
</dbReference>
<dbReference type="RefSeq" id="WP_077840345.1">
    <property type="nucleotide sequence ID" value="NZ_JABTAE010000001.1"/>
</dbReference>
<evidence type="ECO:0000313" key="1">
    <source>
        <dbReference type="EMBL" id="OOM58316.1"/>
    </source>
</evidence>
<comment type="caution">
    <text evidence="1">The sequence shown here is derived from an EMBL/GenBank/DDBJ whole genome shotgun (WGS) entry which is preliminary data.</text>
</comment>
<gene>
    <name evidence="1" type="ORF">CLBCK_40590</name>
</gene>
<name>A0A1S8RYN7_CLOBE</name>